<reference evidence="2 3" key="1">
    <citation type="submission" date="2019-01" db="EMBL/GenBank/DDBJ databases">
        <title>Complete genome sequencing of Aequorivita sp. H23M31.</title>
        <authorList>
            <person name="Bae J.-W."/>
        </authorList>
    </citation>
    <scope>NUCLEOTIDE SEQUENCE [LARGE SCALE GENOMIC DNA]</scope>
    <source>
        <strain evidence="2 3">H23M31</strain>
    </source>
</reference>
<proteinExistence type="predicted"/>
<protein>
    <submittedName>
        <fullName evidence="2">Uncharacterized protein</fullName>
    </submittedName>
</protein>
<evidence type="ECO:0000256" key="1">
    <source>
        <dbReference type="SAM" id="SignalP"/>
    </source>
</evidence>
<organism evidence="2 3">
    <name type="scientific">Aequorivita ciconiae</name>
    <dbReference type="NCBI Taxonomy" id="2494375"/>
    <lineage>
        <taxon>Bacteria</taxon>
        <taxon>Pseudomonadati</taxon>
        <taxon>Bacteroidota</taxon>
        <taxon>Flavobacteriia</taxon>
        <taxon>Flavobacteriales</taxon>
        <taxon>Flavobacteriaceae</taxon>
        <taxon>Aequorivita</taxon>
    </lineage>
</organism>
<dbReference type="Proteomes" id="UP000285517">
    <property type="component" value="Chromosome"/>
</dbReference>
<feature type="chain" id="PRO_5019452628" evidence="1">
    <location>
        <begin position="22"/>
        <end position="265"/>
    </location>
</feature>
<dbReference type="EMBL" id="CP034951">
    <property type="protein sequence ID" value="QAA81584.1"/>
    <property type="molecule type" value="Genomic_DNA"/>
</dbReference>
<dbReference type="OrthoDB" id="1274006at2"/>
<keyword evidence="1" id="KW-0732">Signal</keyword>
<accession>A0A410G2S6</accession>
<dbReference type="KEGG" id="aev:EI546_07530"/>
<gene>
    <name evidence="2" type="ORF">EI546_07530</name>
</gene>
<sequence length="265" mass="29986">MKQLGVVFLMLFIFSMAFSQKAELSNYSYVIVPDSFDFLKEPDQYKLNSMTMFYLEKSGFHPFFESNAPNANRCDGLYADVEKLTSILGARVQVVLRDCKGNEVYRSEVGRSKVKDYEVGFQDALRRGFKDLERMGVQQKDLVLLTDSELTSSDSAIFSNSSIEKSKPRTETAHSSEPLLPTSKFSSYSLDGNSYLLRKTADGYYLYEENTNSEDGLKLVGKIITLKNLIKFMDDTGKVFDVIFDSTGNLTIQNDSSSNTYRLVD</sequence>
<feature type="signal peptide" evidence="1">
    <location>
        <begin position="1"/>
        <end position="21"/>
    </location>
</feature>
<keyword evidence="3" id="KW-1185">Reference proteome</keyword>
<evidence type="ECO:0000313" key="2">
    <source>
        <dbReference type="EMBL" id="QAA81584.1"/>
    </source>
</evidence>
<dbReference type="RefSeq" id="WP_128249968.1">
    <property type="nucleotide sequence ID" value="NZ_CP034951.1"/>
</dbReference>
<dbReference type="AlphaFoldDB" id="A0A410G2S6"/>
<evidence type="ECO:0000313" key="3">
    <source>
        <dbReference type="Proteomes" id="UP000285517"/>
    </source>
</evidence>
<name>A0A410G2S6_9FLAO</name>